<evidence type="ECO:0000259" key="2">
    <source>
        <dbReference type="Pfam" id="PF12937"/>
    </source>
</evidence>
<dbReference type="InParanoid" id="A0A6P8Z5Y7"/>
<dbReference type="AlphaFoldDB" id="A0A6P8Z5Y7"/>
<dbReference type="Gene3D" id="1.20.1280.50">
    <property type="match status" value="1"/>
</dbReference>
<evidence type="ECO:0000313" key="4">
    <source>
        <dbReference type="RefSeq" id="XP_034245540.1"/>
    </source>
</evidence>
<name>A0A6P8Z5Y7_THRPL</name>
<feature type="domain" description="F-box" evidence="2">
    <location>
        <begin position="12"/>
        <end position="54"/>
    </location>
</feature>
<evidence type="ECO:0000256" key="1">
    <source>
        <dbReference type="SAM" id="MobiDB-lite"/>
    </source>
</evidence>
<dbReference type="OrthoDB" id="7697804at2759"/>
<dbReference type="Proteomes" id="UP000515158">
    <property type="component" value="Unplaced"/>
</dbReference>
<dbReference type="KEGG" id="tpal:117647752"/>
<protein>
    <submittedName>
        <fullName evidence="4">Uncharacterized protein LOC117647752</fullName>
    </submittedName>
</protein>
<accession>A0A6P8Z5Y7</accession>
<gene>
    <name evidence="4" type="primary">LOC117647752</name>
</gene>
<feature type="region of interest" description="Disordered" evidence="1">
    <location>
        <begin position="331"/>
        <end position="355"/>
    </location>
</feature>
<dbReference type="SUPFAM" id="SSF81383">
    <property type="entry name" value="F-box domain"/>
    <property type="match status" value="1"/>
</dbReference>
<dbReference type="InterPro" id="IPR001810">
    <property type="entry name" value="F-box_dom"/>
</dbReference>
<dbReference type="Pfam" id="PF12937">
    <property type="entry name" value="F-box-like"/>
    <property type="match status" value="1"/>
</dbReference>
<evidence type="ECO:0000313" key="3">
    <source>
        <dbReference type="Proteomes" id="UP000515158"/>
    </source>
</evidence>
<dbReference type="RefSeq" id="XP_034245540.1">
    <property type="nucleotide sequence ID" value="XM_034389649.1"/>
</dbReference>
<reference evidence="4" key="1">
    <citation type="submission" date="2025-08" db="UniProtKB">
        <authorList>
            <consortium name="RefSeq"/>
        </authorList>
    </citation>
    <scope>IDENTIFICATION</scope>
    <source>
        <tissue evidence="4">Total insect</tissue>
    </source>
</reference>
<dbReference type="GeneID" id="117647752"/>
<dbReference type="InterPro" id="IPR036047">
    <property type="entry name" value="F-box-like_dom_sf"/>
</dbReference>
<keyword evidence="3" id="KW-1185">Reference proteome</keyword>
<sequence>MSASSWWLNAMDTLPPELVVCIFGKLRCPLTLLDVVPLVCKQWRNLSKDPLAWASAELAWDGTDPKARKASGLRFGSMRLSSGDEDDDVSAAWEKLKEDSLRVSTADAARILLHAPALNCINFCADMPEKGMKRLVNALRRSRTVVTQYFTVHEMTSWHMTLRGRSALLDMMWRSRNHLVGATVQLSRQEDISDDVPASKRGPLRDSQGRTVLDVLAQMPTLECLSLDASWDYPYAGELRGKLPRLRKLFMNRGDGGICGERLVCDLIDGAAATLAGLDLNRDYGRPQDSILRHPRIPDYRAAVTPALMASVAGCKRLSFLEGPAALAPHLPSMPGPRRARPAPGARCGPETAFRPIPRENTYEATLRDEHRTNNLSEGWHNRFQGVIGKNHPSLYTALGEIQKEQADTETMLHELSLGRRVKAAPKKKWLDQQRRVKSVVTDYATYKQEERVVDYLRTLGHLFTL</sequence>
<organism evidence="4">
    <name type="scientific">Thrips palmi</name>
    <name type="common">Melon thrips</name>
    <dbReference type="NCBI Taxonomy" id="161013"/>
    <lineage>
        <taxon>Eukaryota</taxon>
        <taxon>Metazoa</taxon>
        <taxon>Ecdysozoa</taxon>
        <taxon>Arthropoda</taxon>
        <taxon>Hexapoda</taxon>
        <taxon>Insecta</taxon>
        <taxon>Pterygota</taxon>
        <taxon>Neoptera</taxon>
        <taxon>Paraneoptera</taxon>
        <taxon>Thysanoptera</taxon>
        <taxon>Terebrantia</taxon>
        <taxon>Thripoidea</taxon>
        <taxon>Thripidae</taxon>
        <taxon>Thrips</taxon>
    </lineage>
</organism>
<proteinExistence type="predicted"/>